<dbReference type="AlphaFoldDB" id="F9QCM1"/>
<reference evidence="1 2" key="1">
    <citation type="journal article" date="2011" name="J. Bacteriol.">
        <title>Genome Sequence of Duck Pathogen Mycoplasma anatis Strain 1340.</title>
        <authorList>
            <person name="Guo Z."/>
            <person name="Chen P."/>
            <person name="Ren P."/>
            <person name="Kuang S."/>
            <person name="Zhou Z."/>
            <person name="Li Z."/>
            <person name="Liu M."/>
            <person name="Shi D."/>
            <person name="Xiao Y."/>
            <person name="Wang X."/>
            <person name="Zhou R."/>
            <person name="Jin H."/>
            <person name="Bi D."/>
        </authorList>
    </citation>
    <scope>NUCLEOTIDE SEQUENCE [LARGE SCALE GENOMIC DNA]</scope>
    <source>
        <strain evidence="1 2">1340</strain>
    </source>
</reference>
<organism evidence="1 2">
    <name type="scientific">Mycoplasmopsis anatis 1340</name>
    <dbReference type="NCBI Taxonomy" id="1034808"/>
    <lineage>
        <taxon>Bacteria</taxon>
        <taxon>Bacillati</taxon>
        <taxon>Mycoplasmatota</taxon>
        <taxon>Mycoplasmoidales</taxon>
        <taxon>Metamycoplasmataceae</taxon>
        <taxon>Mycoplasmopsis</taxon>
    </lineage>
</organism>
<dbReference type="EMBL" id="AFVJ01000005">
    <property type="protein sequence ID" value="EGS29517.1"/>
    <property type="molecule type" value="Genomic_DNA"/>
</dbReference>
<comment type="caution">
    <text evidence="1">The sequence shown here is derived from an EMBL/GenBank/DDBJ whole genome shotgun (WGS) entry which is preliminary data.</text>
</comment>
<protein>
    <submittedName>
        <fullName evidence="1">Uncharacterized protein</fullName>
    </submittedName>
</protein>
<gene>
    <name evidence="1" type="ORF">GIG_00887</name>
</gene>
<dbReference type="STRING" id="1034808.GIG_00887"/>
<proteinExistence type="predicted"/>
<evidence type="ECO:0000313" key="2">
    <source>
        <dbReference type="Proteomes" id="UP000005055"/>
    </source>
</evidence>
<dbReference type="Proteomes" id="UP000005055">
    <property type="component" value="Unassembled WGS sequence"/>
</dbReference>
<dbReference type="RefSeq" id="WP_006886240.1">
    <property type="nucleotide sequence ID" value="NZ_AFVJ01000005.1"/>
</dbReference>
<name>F9QCM1_9BACT</name>
<keyword evidence="2" id="KW-1185">Reference proteome</keyword>
<evidence type="ECO:0000313" key="1">
    <source>
        <dbReference type="EMBL" id="EGS29517.1"/>
    </source>
</evidence>
<accession>F9QCM1</accession>
<dbReference type="GeneID" id="65654071"/>
<sequence>MNKYNNVDFLDKNFCNLGVDYMEAMKKSKEDLPNLELIYSKQINFFQIEKNNKLSNFISKFDYLDYKLKISFFNSFECIKSFLAKDIITKDEKINIFLSNNIKLTKTQINFIEVGDYKVPFDNLLIFSLFQVCKLRDYYKEVYEFLNSLNRKLISDSTFDIISGYLNRSELEFVVYKNQEEINNNLVEPQFLKTKNTFNLPFGAFSNIFNNISENKNLRNINDIEKYVNENKSNSYLLSIENNPKEIFKIVKNHSFVKHFLSDEAIIRYKKYLFNKNYWTKFFDSLINALPFTIPDEDKQLEISYDNEKFRVIKINSKIINFENDISSVINKIIVDKSINSKGYDLSIVIEQMIIKEIIKIDELFKKYELNKSKLKYCSLEILDLMKKSNKQSEKEINIEITNRKITDKFNKITSLLTNGLNQFEQSLIIVKNDTVDIFSTARSIRAFIELISKLFIIDQVLKCYSDKNKDKYEIRIQNLSKKLDKNLALHLIKICFNPYSYEIYENIDMKRLKNNEMFEILHLKYHLEKFNDKFCFNKDSFGFSEEIYNNFISKIIRIFKIEILNFFAHSFHWFHNDMEIERLSGEIIEGINKFVSLSRTDYFNTFITQLNSIYEFISNKDNSLEKFFSTTK</sequence>